<evidence type="ECO:0000313" key="3">
    <source>
        <dbReference type="Proteomes" id="UP000732380"/>
    </source>
</evidence>
<organism evidence="2 3">
    <name type="scientific">Claviceps humidiphila</name>
    <dbReference type="NCBI Taxonomy" id="1294629"/>
    <lineage>
        <taxon>Eukaryota</taxon>
        <taxon>Fungi</taxon>
        <taxon>Dikarya</taxon>
        <taxon>Ascomycota</taxon>
        <taxon>Pezizomycotina</taxon>
        <taxon>Sordariomycetes</taxon>
        <taxon>Hypocreomycetidae</taxon>
        <taxon>Hypocreales</taxon>
        <taxon>Clavicipitaceae</taxon>
        <taxon>Claviceps</taxon>
    </lineage>
</organism>
<feature type="compositionally biased region" description="Polar residues" evidence="1">
    <location>
        <begin position="34"/>
        <end position="52"/>
    </location>
</feature>
<dbReference type="AlphaFoldDB" id="A0A9P7PUD8"/>
<feature type="compositionally biased region" description="Basic and acidic residues" evidence="1">
    <location>
        <begin position="1"/>
        <end position="10"/>
    </location>
</feature>
<dbReference type="Proteomes" id="UP000732380">
    <property type="component" value="Unassembled WGS sequence"/>
</dbReference>
<protein>
    <submittedName>
        <fullName evidence="2">Uncharacterized protein</fullName>
    </submittedName>
</protein>
<evidence type="ECO:0000256" key="1">
    <source>
        <dbReference type="SAM" id="MobiDB-lite"/>
    </source>
</evidence>
<proteinExistence type="predicted"/>
<gene>
    <name evidence="2" type="ORF">E4U13_008232</name>
</gene>
<sequence>MRFTKEHIDDGLSATRPTRTVTQRHQPHQRTLSEETNGSSQPISGPNESFGAQSYDDNDSEAGISREMRPPEFAVIQMTDSGKDILTVKFALFCLCLMASSGCGDLDCMYPPFDSWRKDQQGPGYIHNTSNLVAKRLPYNAEIYETQD</sequence>
<reference evidence="2 3" key="1">
    <citation type="journal article" date="2020" name="bioRxiv">
        <title>Whole genome comparisons of ergot fungi reveals the divergence and evolution of species within the genus Claviceps are the result of varying mechanisms driving genome evolution and host range expansion.</title>
        <authorList>
            <person name="Wyka S.A."/>
            <person name="Mondo S.J."/>
            <person name="Liu M."/>
            <person name="Dettman J."/>
            <person name="Nalam V."/>
            <person name="Broders K.D."/>
        </authorList>
    </citation>
    <scope>NUCLEOTIDE SEQUENCE [LARGE SCALE GENOMIC DNA]</scope>
    <source>
        <strain evidence="2 3">LM576</strain>
    </source>
</reference>
<comment type="caution">
    <text evidence="2">The sequence shown here is derived from an EMBL/GenBank/DDBJ whole genome shotgun (WGS) entry which is preliminary data.</text>
</comment>
<feature type="compositionally biased region" description="Polar residues" evidence="1">
    <location>
        <begin position="15"/>
        <end position="24"/>
    </location>
</feature>
<feature type="region of interest" description="Disordered" evidence="1">
    <location>
        <begin position="1"/>
        <end position="65"/>
    </location>
</feature>
<accession>A0A9P7PUD8</accession>
<dbReference type="EMBL" id="SRQM01000923">
    <property type="protein sequence ID" value="KAG6104763.1"/>
    <property type="molecule type" value="Genomic_DNA"/>
</dbReference>
<name>A0A9P7PUD8_9HYPO</name>
<evidence type="ECO:0000313" key="2">
    <source>
        <dbReference type="EMBL" id="KAG6104763.1"/>
    </source>
</evidence>
<keyword evidence="3" id="KW-1185">Reference proteome</keyword>